<feature type="compositionally biased region" description="Pro residues" evidence="2">
    <location>
        <begin position="234"/>
        <end position="249"/>
    </location>
</feature>
<evidence type="ECO:0000256" key="2">
    <source>
        <dbReference type="SAM" id="MobiDB-lite"/>
    </source>
</evidence>
<proteinExistence type="predicted"/>
<keyword evidence="4" id="KW-1185">Reference proteome</keyword>
<feature type="compositionally biased region" description="Gly residues" evidence="2">
    <location>
        <begin position="380"/>
        <end position="390"/>
    </location>
</feature>
<feature type="compositionally biased region" description="Polar residues" evidence="2">
    <location>
        <begin position="367"/>
        <end position="377"/>
    </location>
</feature>
<organism evidence="3 4">
    <name type="scientific">Paraphaeosphaeria minitans</name>
    <dbReference type="NCBI Taxonomy" id="565426"/>
    <lineage>
        <taxon>Eukaryota</taxon>
        <taxon>Fungi</taxon>
        <taxon>Dikarya</taxon>
        <taxon>Ascomycota</taxon>
        <taxon>Pezizomycotina</taxon>
        <taxon>Dothideomycetes</taxon>
        <taxon>Pleosporomycetidae</taxon>
        <taxon>Pleosporales</taxon>
        <taxon>Massarineae</taxon>
        <taxon>Didymosphaeriaceae</taxon>
        <taxon>Paraphaeosphaeria</taxon>
    </lineage>
</organism>
<gene>
    <name evidence="3" type="ORF">PMIN01_08536</name>
</gene>
<accession>A0A9P6GCG7</accession>
<evidence type="ECO:0000256" key="1">
    <source>
        <dbReference type="SAM" id="Coils"/>
    </source>
</evidence>
<sequence>MYVTYSNFLAYPTPNFIYQPHQQYPAPNLPAADSAMCHYTIKFFECDHKTDDNVKGCSLWAQTGTHCDIDNPSVRKRRDCSIRSENTTGLCPRCQSRERARLLIEQEERIRVEKEQEAERARIEKEEEERRARKKWEEKEWARLDRLHEEELLRRDLEKARLADQEEQRRNAEAHEAHLRRVREDADAAWRAKNVCKANKALDECRLFLYVTETPSTTTHTRNTYTTTTVEECSPPPSPSPPPPPPAPAVPSIDYSQPLKEQKYGHHFIGTRRQPVHASQEHPLSPTPPSTPRSPQTPARRAPAAKASPQTPPSSASGFSGLSSGRPKLRARPPPKEAPQGDFGSELQAMWNRRGIKRETDEDDGITNASISPSESASRIGGGTPKGWRE</sequence>
<feature type="compositionally biased region" description="Low complexity" evidence="2">
    <location>
        <begin position="293"/>
        <end position="325"/>
    </location>
</feature>
<reference evidence="3" key="1">
    <citation type="journal article" date="2020" name="Mol. Plant Microbe Interact.">
        <title>Genome Sequence of the Biocontrol Agent Coniothyrium minitans strain Conio (IMI 134523).</title>
        <authorList>
            <person name="Patel D."/>
            <person name="Shittu T.A."/>
            <person name="Baroncelli R."/>
            <person name="Muthumeenakshi S."/>
            <person name="Osborne T.H."/>
            <person name="Janganan T.K."/>
            <person name="Sreenivasaprasad S."/>
        </authorList>
    </citation>
    <scope>NUCLEOTIDE SEQUENCE</scope>
    <source>
        <strain evidence="3">Conio</strain>
    </source>
</reference>
<feature type="coiled-coil region" evidence="1">
    <location>
        <begin position="97"/>
        <end position="185"/>
    </location>
</feature>
<protein>
    <submittedName>
        <fullName evidence="3">Uncharacterized protein</fullName>
    </submittedName>
</protein>
<dbReference type="Proteomes" id="UP000756921">
    <property type="component" value="Unassembled WGS sequence"/>
</dbReference>
<feature type="compositionally biased region" description="Low complexity" evidence="2">
    <location>
        <begin position="217"/>
        <end position="229"/>
    </location>
</feature>
<evidence type="ECO:0000313" key="4">
    <source>
        <dbReference type="Proteomes" id="UP000756921"/>
    </source>
</evidence>
<keyword evidence="1" id="KW-0175">Coiled coil</keyword>
<dbReference type="OrthoDB" id="3799287at2759"/>
<dbReference type="EMBL" id="WJXW01000009">
    <property type="protein sequence ID" value="KAF9732854.1"/>
    <property type="molecule type" value="Genomic_DNA"/>
</dbReference>
<name>A0A9P6GCG7_9PLEO</name>
<comment type="caution">
    <text evidence="3">The sequence shown here is derived from an EMBL/GenBank/DDBJ whole genome shotgun (WGS) entry which is preliminary data.</text>
</comment>
<evidence type="ECO:0000313" key="3">
    <source>
        <dbReference type="EMBL" id="KAF9732854.1"/>
    </source>
</evidence>
<dbReference type="AlphaFoldDB" id="A0A9P6GCG7"/>
<feature type="region of interest" description="Disordered" evidence="2">
    <location>
        <begin position="274"/>
        <end position="390"/>
    </location>
</feature>
<feature type="region of interest" description="Disordered" evidence="2">
    <location>
        <begin position="217"/>
        <end position="254"/>
    </location>
</feature>